<dbReference type="SUPFAM" id="SSF111038">
    <property type="entry name" value="YjbQ-like"/>
    <property type="match status" value="1"/>
</dbReference>
<dbReference type="InterPro" id="IPR001602">
    <property type="entry name" value="UPF0047_YjbQ-like"/>
</dbReference>
<comment type="similarity">
    <text evidence="1">Belongs to the UPF0047 family.</text>
</comment>
<proteinExistence type="inferred from homology"/>
<dbReference type="Gene3D" id="2.60.120.460">
    <property type="entry name" value="YjbQ-like"/>
    <property type="match status" value="1"/>
</dbReference>
<dbReference type="AlphaFoldDB" id="A0A4Y2NWG3"/>
<dbReference type="PANTHER" id="PTHR30615:SF8">
    <property type="entry name" value="UPF0047 PROTEIN C4A8.02C"/>
    <property type="match status" value="1"/>
</dbReference>
<keyword evidence="3" id="KW-1185">Reference proteome</keyword>
<name>A0A4Y2NWG3_ARAVE</name>
<dbReference type="Proteomes" id="UP000499080">
    <property type="component" value="Unassembled WGS sequence"/>
</dbReference>
<evidence type="ECO:0000313" key="2">
    <source>
        <dbReference type="EMBL" id="GBN42096.1"/>
    </source>
</evidence>
<dbReference type="Pfam" id="PF01894">
    <property type="entry name" value="YjbQ"/>
    <property type="match status" value="1"/>
</dbReference>
<dbReference type="PIRSF" id="PIRSF004681">
    <property type="entry name" value="UCP004681"/>
    <property type="match status" value="1"/>
</dbReference>
<dbReference type="OrthoDB" id="10255963at2759"/>
<dbReference type="NCBIfam" id="TIGR00149">
    <property type="entry name" value="TIGR00149_YjbQ"/>
    <property type="match status" value="1"/>
</dbReference>
<accession>A0A4Y2NWG3</accession>
<reference evidence="2 3" key="1">
    <citation type="journal article" date="2019" name="Sci. Rep.">
        <title>Orb-weaving spider Araneus ventricosus genome elucidates the spidroin gene catalogue.</title>
        <authorList>
            <person name="Kono N."/>
            <person name="Nakamura H."/>
            <person name="Ohtoshi R."/>
            <person name="Moran D.A.P."/>
            <person name="Shinohara A."/>
            <person name="Yoshida Y."/>
            <person name="Fujiwara M."/>
            <person name="Mori M."/>
            <person name="Tomita M."/>
            <person name="Arakawa K."/>
        </authorList>
    </citation>
    <scope>NUCLEOTIDE SEQUENCE [LARGE SCALE GENOMIC DNA]</scope>
</reference>
<dbReference type="InterPro" id="IPR035917">
    <property type="entry name" value="YjbQ-like_sf"/>
</dbReference>
<dbReference type="EMBL" id="BGPR01009759">
    <property type="protein sequence ID" value="GBN42096.1"/>
    <property type="molecule type" value="Genomic_DNA"/>
</dbReference>
<evidence type="ECO:0000313" key="3">
    <source>
        <dbReference type="Proteomes" id="UP000499080"/>
    </source>
</evidence>
<sequence length="161" mass="18094">MSRSNVSSRSSDSSNFKFGSAWFQKKINIRPVLRGCHLITDEILKQVPEITKFSIGLLHIEIMHTSASLALNENWDPDVREDMESFLTELVPESTPFRHSCEGPDDMPAHIKSCFIGSHLTIPITDGVLNLGSWQGVWLCEHRNRAGSRKMMVTINGALKD</sequence>
<comment type="caution">
    <text evidence="2">The sequence shown here is derived from an EMBL/GenBank/DDBJ whole genome shotgun (WGS) entry which is preliminary data.</text>
</comment>
<evidence type="ECO:0000256" key="1">
    <source>
        <dbReference type="ARBA" id="ARBA00005534"/>
    </source>
</evidence>
<organism evidence="2 3">
    <name type="scientific">Araneus ventricosus</name>
    <name type="common">Orbweaver spider</name>
    <name type="synonym">Epeira ventricosa</name>
    <dbReference type="NCBI Taxonomy" id="182803"/>
    <lineage>
        <taxon>Eukaryota</taxon>
        <taxon>Metazoa</taxon>
        <taxon>Ecdysozoa</taxon>
        <taxon>Arthropoda</taxon>
        <taxon>Chelicerata</taxon>
        <taxon>Arachnida</taxon>
        <taxon>Araneae</taxon>
        <taxon>Araneomorphae</taxon>
        <taxon>Entelegynae</taxon>
        <taxon>Araneoidea</taxon>
        <taxon>Araneidae</taxon>
        <taxon>Araneus</taxon>
    </lineage>
</organism>
<protein>
    <submittedName>
        <fullName evidence="2">UPF0047 protein YjbQ</fullName>
    </submittedName>
</protein>
<dbReference type="PANTHER" id="PTHR30615">
    <property type="entry name" value="UNCHARACTERIZED PROTEIN YJBQ-RELATED"/>
    <property type="match status" value="1"/>
</dbReference>
<gene>
    <name evidence="2" type="primary">yjbQ_0</name>
    <name evidence="2" type="ORF">AVEN_241452_1</name>
</gene>